<proteinExistence type="predicted"/>
<protein>
    <submittedName>
        <fullName evidence="1">Uncharacterized protein</fullName>
    </submittedName>
</protein>
<gene>
    <name evidence="1" type="ORF">FB559_0248</name>
</gene>
<dbReference type="OrthoDB" id="9898657at2"/>
<sequence>MTAQASAKAVTGTGAVQAGPCTLRGLSLRDTSGSGNTVKIYDNASAASGTVLYAYALGTSGATTPPVTIDGGLRAVNGLYLSTTGSVEGSVWIA</sequence>
<dbReference type="Proteomes" id="UP000316096">
    <property type="component" value="Unassembled WGS sequence"/>
</dbReference>
<dbReference type="AlphaFoldDB" id="A0A543CCF2"/>
<comment type="caution">
    <text evidence="1">The sequence shown here is derived from an EMBL/GenBank/DDBJ whole genome shotgun (WGS) entry which is preliminary data.</text>
</comment>
<dbReference type="RefSeq" id="WP_141952340.1">
    <property type="nucleotide sequence ID" value="NZ_VFOZ01000001.1"/>
</dbReference>
<dbReference type="EMBL" id="VFOZ01000001">
    <property type="protein sequence ID" value="TQL94766.1"/>
    <property type="molecule type" value="Genomic_DNA"/>
</dbReference>
<reference evidence="1 2" key="1">
    <citation type="submission" date="2019-06" db="EMBL/GenBank/DDBJ databases">
        <title>Sequencing the genomes of 1000 actinobacteria strains.</title>
        <authorList>
            <person name="Klenk H.-P."/>
        </authorList>
    </citation>
    <scope>NUCLEOTIDE SEQUENCE [LARGE SCALE GENOMIC DNA]</scope>
    <source>
        <strain evidence="1 2">DSM 102200</strain>
    </source>
</reference>
<organism evidence="1 2">
    <name type="scientific">Actinoallomurus bryophytorum</name>
    <dbReference type="NCBI Taxonomy" id="1490222"/>
    <lineage>
        <taxon>Bacteria</taxon>
        <taxon>Bacillati</taxon>
        <taxon>Actinomycetota</taxon>
        <taxon>Actinomycetes</taxon>
        <taxon>Streptosporangiales</taxon>
        <taxon>Thermomonosporaceae</taxon>
        <taxon>Actinoallomurus</taxon>
    </lineage>
</organism>
<evidence type="ECO:0000313" key="1">
    <source>
        <dbReference type="EMBL" id="TQL94766.1"/>
    </source>
</evidence>
<evidence type="ECO:0000313" key="2">
    <source>
        <dbReference type="Proteomes" id="UP000316096"/>
    </source>
</evidence>
<accession>A0A543CCF2</accession>
<keyword evidence="2" id="KW-1185">Reference proteome</keyword>
<name>A0A543CCF2_9ACTN</name>